<gene>
    <name evidence="1" type="ORF">M8818_005112</name>
</gene>
<dbReference type="EMBL" id="JAMKPW020000027">
    <property type="protein sequence ID" value="KAK8204383.1"/>
    <property type="molecule type" value="Genomic_DNA"/>
</dbReference>
<reference evidence="1" key="1">
    <citation type="submission" date="2024-02" db="EMBL/GenBank/DDBJ databases">
        <title>Metagenome Assembled Genome of Zalaria obscura JY119.</title>
        <authorList>
            <person name="Vighnesh L."/>
            <person name="Jagadeeshwari U."/>
            <person name="Venkata Ramana C."/>
            <person name="Sasikala C."/>
        </authorList>
    </citation>
    <scope>NUCLEOTIDE SEQUENCE</scope>
    <source>
        <strain evidence="1">JY119</strain>
    </source>
</reference>
<sequence length="529" mass="57054">MLFSVQSILVASTTASCFLSAVSAAPNWGFTSKSSKNTKASSNSVVNQTTCNGETYVYQELAGYGYIASNARDKYGDTIGGIGSSIAIDKKSWKKKGKSYTGILWALPDRGWNTEGTLNFQNRVHKIAITLTPNSSATVSNPSGPNLQLKYLDTVLFTDPHGVPMSGLDASPDGPYLTYPGYKTDVPSTNFTGNGFGGSGPGGRRAVLDSEGLVLNSDGSFWVSDEYGPYVYRFSASGRMTAAIRPPDAFIPLRNGSESFSADSPPLYDLNETVIPEDNPTGRDNNQGFEGLTISPDGKTLSVLIQSALNQEGGLKSKTRKYARLVQYSLTHGTPQYIHEYVVPLPQYPTSTKIAAQSEIHALSDSQFLILARDSNSGRGQDSTESVYRHADIFDISNATDVKGAANDCYDCSIASTSGVLNDGITTAQYCSFLDFNVNSQLERFGVHNGGAQDSGLLNEKWESLALVPVDGNGADGEYFLFSLSDNDFITQDGYLNFDRFQYKDSSGYDLLNQALVFKVKLPKGVTPS</sequence>
<dbReference type="Proteomes" id="UP001320706">
    <property type="component" value="Unassembled WGS sequence"/>
</dbReference>
<accession>A0ACC3SBK3</accession>
<name>A0ACC3SBK3_9PEZI</name>
<protein>
    <submittedName>
        <fullName evidence="1">Uncharacterized protein</fullName>
    </submittedName>
</protein>
<keyword evidence="2" id="KW-1185">Reference proteome</keyword>
<organism evidence="1 2">
    <name type="scientific">Zalaria obscura</name>
    <dbReference type="NCBI Taxonomy" id="2024903"/>
    <lineage>
        <taxon>Eukaryota</taxon>
        <taxon>Fungi</taxon>
        <taxon>Dikarya</taxon>
        <taxon>Ascomycota</taxon>
        <taxon>Pezizomycotina</taxon>
        <taxon>Dothideomycetes</taxon>
        <taxon>Dothideomycetidae</taxon>
        <taxon>Dothideales</taxon>
        <taxon>Zalariaceae</taxon>
        <taxon>Zalaria</taxon>
    </lineage>
</organism>
<evidence type="ECO:0000313" key="1">
    <source>
        <dbReference type="EMBL" id="KAK8204383.1"/>
    </source>
</evidence>
<comment type="caution">
    <text evidence="1">The sequence shown here is derived from an EMBL/GenBank/DDBJ whole genome shotgun (WGS) entry which is preliminary data.</text>
</comment>
<proteinExistence type="predicted"/>
<evidence type="ECO:0000313" key="2">
    <source>
        <dbReference type="Proteomes" id="UP001320706"/>
    </source>
</evidence>